<evidence type="ECO:0000313" key="3">
    <source>
        <dbReference type="Proteomes" id="UP000502041"/>
    </source>
</evidence>
<organism evidence="2 3">
    <name type="scientific">Polaromonas vacuolata</name>
    <dbReference type="NCBI Taxonomy" id="37448"/>
    <lineage>
        <taxon>Bacteria</taxon>
        <taxon>Pseudomonadati</taxon>
        <taxon>Pseudomonadota</taxon>
        <taxon>Betaproteobacteria</taxon>
        <taxon>Burkholderiales</taxon>
        <taxon>Comamonadaceae</taxon>
        <taxon>Polaromonas</taxon>
    </lineage>
</organism>
<sequence length="634" mass="68609">MQTSTSGQSPSYSPINSPINTPSDAPAYVQSQSQSPIRDTKNSHAQVSVVPASSLVSSLAASPQTAGLVALTDRHVRQVLPAACATDQGSSRTSQPSAASALQSVEQSAAIMLDAKAADSLVRADFVNQIKSLQFRMINDDALSLNQFVARYEQDLAFLHTAVIQPETSKSAVYLLAIYLGRIINMPLPNQKTADQASAIIRSYFALIESHNTQLIEPALMYVTHFVRTQSWSSSAAQEISAFILQELRGMTKTLVAQLSVPELYTPVVELLIDMAHTSSEHARDVMAAIAAAPAAALALTAALLRTEDFVYPQPTGATPIFLLRTLINQLDNFSEVLQVIPSTSGKVAFVRGYSLSSSSVFRQTTQRFSKILDVIKATPALDTPTLIALLLAVVGSHSAPQAQHYLVAMNAKSALDGKAGVGGTAAVDSRVRELLPAAISLASGNSAFLLASKNLSVEIKLNFLENFYSQTVFVVSHSRDLQYRQLHASNMPEVFKNTARQMLLDASSSAPGVELSRLIAMVINGRDTASIFVAARGFLEDQIKQSLPNFFTEPIAVDTKKDGLLAYTAWREEYFVLYHSFLENPHAEISGDFIHSEIARTLALPVDMQDVLKTMLNTYLRTITFKVSSAVIA</sequence>
<gene>
    <name evidence="2" type="ORF">HC248_00358</name>
</gene>
<dbReference type="Proteomes" id="UP000502041">
    <property type="component" value="Chromosome"/>
</dbReference>
<evidence type="ECO:0000256" key="1">
    <source>
        <dbReference type="SAM" id="MobiDB-lite"/>
    </source>
</evidence>
<reference evidence="2 3" key="1">
    <citation type="submission" date="2020-04" db="EMBL/GenBank/DDBJ databases">
        <title>Complete genome of a Psychrophilic, Marine, Gas Vacuolate Bacterium Polaromonas vacuolata KCTC 22033T.</title>
        <authorList>
            <person name="Hwang K."/>
            <person name="Kim K.M."/>
        </authorList>
    </citation>
    <scope>NUCLEOTIDE SEQUENCE [LARGE SCALE GENOMIC DNA]</scope>
    <source>
        <strain evidence="2 3">KCTC 22033</strain>
    </source>
</reference>
<feature type="compositionally biased region" description="Low complexity" evidence="1">
    <location>
        <begin position="9"/>
        <end position="23"/>
    </location>
</feature>
<feature type="region of interest" description="Disordered" evidence="1">
    <location>
        <begin position="1"/>
        <end position="45"/>
    </location>
</feature>
<name>A0A6H2H5G9_9BURK</name>
<evidence type="ECO:0000313" key="2">
    <source>
        <dbReference type="EMBL" id="QJC55095.1"/>
    </source>
</evidence>
<accession>A0A6H2H5G9</accession>
<proteinExistence type="predicted"/>
<dbReference type="EMBL" id="CP051461">
    <property type="protein sequence ID" value="QJC55095.1"/>
    <property type="molecule type" value="Genomic_DNA"/>
</dbReference>
<protein>
    <submittedName>
        <fullName evidence="2">Uncharacterized protein</fullName>
    </submittedName>
</protein>
<dbReference type="AlphaFoldDB" id="A0A6H2H5G9"/>
<keyword evidence="3" id="KW-1185">Reference proteome</keyword>
<dbReference type="RefSeq" id="WP_168921012.1">
    <property type="nucleotide sequence ID" value="NZ_CP051461.1"/>
</dbReference>
<dbReference type="KEGG" id="pvac:HC248_00358"/>